<dbReference type="Gene3D" id="1.10.730.20">
    <property type="match status" value="1"/>
</dbReference>
<dbReference type="GO" id="GO:0002161">
    <property type="term" value="F:aminoacyl-tRNA deacylase activity"/>
    <property type="evidence" value="ECO:0007669"/>
    <property type="project" value="InterPro"/>
</dbReference>
<evidence type="ECO:0000256" key="11">
    <source>
        <dbReference type="ARBA" id="ARBA00068280"/>
    </source>
</evidence>
<reference evidence="16 17" key="1">
    <citation type="journal article" date="2015" name="BMC Genomics">
        <title>Insights from the genome of Ophiocordyceps polyrhachis-furcata to pathogenicity and host specificity in insect fungi.</title>
        <authorList>
            <person name="Wichadakul D."/>
            <person name="Kobmoo N."/>
            <person name="Ingsriswang S."/>
            <person name="Tangphatsornruang S."/>
            <person name="Chantasingh D."/>
            <person name="Luangsa-ard J.J."/>
            <person name="Eurwilaichitr L."/>
        </authorList>
    </citation>
    <scope>NUCLEOTIDE SEQUENCE [LARGE SCALE GENOMIC DNA]</scope>
    <source>
        <strain evidence="16 17">BCC 54312</strain>
    </source>
</reference>
<organism evidence="16 17">
    <name type="scientific">Ophiocordyceps polyrhachis-furcata BCC 54312</name>
    <dbReference type="NCBI Taxonomy" id="1330021"/>
    <lineage>
        <taxon>Eukaryota</taxon>
        <taxon>Fungi</taxon>
        <taxon>Dikarya</taxon>
        <taxon>Ascomycota</taxon>
        <taxon>Pezizomycotina</taxon>
        <taxon>Sordariomycetes</taxon>
        <taxon>Hypocreomycetidae</taxon>
        <taxon>Hypocreales</taxon>
        <taxon>Ophiocordycipitaceae</taxon>
        <taxon>Ophiocordyceps</taxon>
    </lineage>
</organism>
<keyword evidence="5" id="KW-0547">Nucleotide-binding</keyword>
<feature type="region of interest" description="Disordered" evidence="12">
    <location>
        <begin position="1509"/>
        <end position="1686"/>
    </location>
</feature>
<dbReference type="GO" id="GO:0006428">
    <property type="term" value="P:isoleucyl-tRNA aminoacylation"/>
    <property type="evidence" value="ECO:0007669"/>
    <property type="project" value="InterPro"/>
</dbReference>
<feature type="compositionally biased region" description="Basic residues" evidence="12">
    <location>
        <begin position="1860"/>
        <end position="1880"/>
    </location>
</feature>
<feature type="region of interest" description="Disordered" evidence="12">
    <location>
        <begin position="1711"/>
        <end position="1795"/>
    </location>
</feature>
<dbReference type="GO" id="GO:0032543">
    <property type="term" value="P:mitochondrial translation"/>
    <property type="evidence" value="ECO:0007669"/>
    <property type="project" value="TreeGrafter"/>
</dbReference>
<accession>A0A367LD59</accession>
<keyword evidence="17" id="KW-1185">Reference proteome</keyword>
<keyword evidence="13" id="KW-0812">Transmembrane</keyword>
<dbReference type="SUPFAM" id="SSF47323">
    <property type="entry name" value="Anticodon-binding domain of a subclass of class I aminoacyl-tRNA synthetases"/>
    <property type="match status" value="1"/>
</dbReference>
<dbReference type="InterPro" id="IPR009080">
    <property type="entry name" value="tRNAsynth_Ia_anticodon-bd"/>
</dbReference>
<keyword evidence="8" id="KW-0030">Aminoacyl-tRNA synthetase</keyword>
<dbReference type="GO" id="GO:0000049">
    <property type="term" value="F:tRNA binding"/>
    <property type="evidence" value="ECO:0007669"/>
    <property type="project" value="InterPro"/>
</dbReference>
<evidence type="ECO:0000313" key="17">
    <source>
        <dbReference type="Proteomes" id="UP000253664"/>
    </source>
</evidence>
<comment type="similarity">
    <text evidence="2">Belongs to the class-I aminoacyl-tRNA synthetase family.</text>
</comment>
<name>A0A367LD59_9HYPO</name>
<keyword evidence="13" id="KW-1133">Transmembrane helix</keyword>
<evidence type="ECO:0000256" key="2">
    <source>
        <dbReference type="ARBA" id="ARBA00005594"/>
    </source>
</evidence>
<feature type="compositionally biased region" description="Basic and acidic residues" evidence="12">
    <location>
        <begin position="1463"/>
        <end position="1475"/>
    </location>
</feature>
<dbReference type="InterPro" id="IPR002301">
    <property type="entry name" value="Ile-tRNA-ligase"/>
</dbReference>
<feature type="domain" description="Aminoacyl-tRNA synthetase class Ia" evidence="14">
    <location>
        <begin position="30"/>
        <end position="659"/>
    </location>
</feature>
<dbReference type="GO" id="GO:0005739">
    <property type="term" value="C:mitochondrion"/>
    <property type="evidence" value="ECO:0007669"/>
    <property type="project" value="UniProtKB-SubCell"/>
</dbReference>
<comment type="catalytic activity">
    <reaction evidence="10">
        <text>tRNA(Ile) + L-isoleucine + ATP = L-isoleucyl-tRNA(Ile) + AMP + diphosphate</text>
        <dbReference type="Rhea" id="RHEA:11060"/>
        <dbReference type="Rhea" id="RHEA-COMP:9666"/>
        <dbReference type="Rhea" id="RHEA-COMP:9695"/>
        <dbReference type="ChEBI" id="CHEBI:30616"/>
        <dbReference type="ChEBI" id="CHEBI:33019"/>
        <dbReference type="ChEBI" id="CHEBI:58045"/>
        <dbReference type="ChEBI" id="CHEBI:78442"/>
        <dbReference type="ChEBI" id="CHEBI:78528"/>
        <dbReference type="ChEBI" id="CHEBI:456215"/>
        <dbReference type="EC" id="6.1.1.5"/>
    </reaction>
</comment>
<dbReference type="SUPFAM" id="SSF50677">
    <property type="entry name" value="ValRS/IleRS/LeuRS editing domain"/>
    <property type="match status" value="1"/>
</dbReference>
<feature type="compositionally biased region" description="Low complexity" evidence="12">
    <location>
        <begin position="1118"/>
        <end position="1149"/>
    </location>
</feature>
<dbReference type="InterPro" id="IPR009008">
    <property type="entry name" value="Val/Leu/Ile-tRNA-synth_edit"/>
</dbReference>
<feature type="compositionally biased region" description="Low complexity" evidence="12">
    <location>
        <begin position="965"/>
        <end position="974"/>
    </location>
</feature>
<feature type="region of interest" description="Disordered" evidence="12">
    <location>
        <begin position="1366"/>
        <end position="1485"/>
    </location>
</feature>
<dbReference type="InterPro" id="IPR033708">
    <property type="entry name" value="Anticodon_Ile_BEm"/>
</dbReference>
<gene>
    <name evidence="16" type="ORF">L249_0214</name>
</gene>
<dbReference type="Pfam" id="PF08264">
    <property type="entry name" value="Anticodon_1"/>
    <property type="match status" value="1"/>
</dbReference>
<dbReference type="PROSITE" id="PS00178">
    <property type="entry name" value="AA_TRNA_LIGASE_I"/>
    <property type="match status" value="1"/>
</dbReference>
<dbReference type="GO" id="GO:0004822">
    <property type="term" value="F:isoleucine-tRNA ligase activity"/>
    <property type="evidence" value="ECO:0007669"/>
    <property type="project" value="UniProtKB-EC"/>
</dbReference>
<dbReference type="InterPro" id="IPR013155">
    <property type="entry name" value="M/V/L/I-tRNA-synth_anticd-bd"/>
</dbReference>
<dbReference type="OrthoDB" id="10264412at2759"/>
<evidence type="ECO:0000256" key="8">
    <source>
        <dbReference type="ARBA" id="ARBA00023146"/>
    </source>
</evidence>
<dbReference type="EC" id="6.1.1.5" evidence="3"/>
<sequence>MRSWKETLRLPRSTFKARPNLQLLRNNREAADLYQWQATHRHQDDLFVLHDGPPYANGPLHLGHALNKVLKDMVLRLQVQKGKRVLYRPGWDCHGLPIEMKALEADAARALSPVSIRRAAKRLATKAIAGQLTGFQSFGVMAAWDDKWTTMGHAFEMRQLRIFQKMLRHGLIYRKYKPVYWSTTSRTALAEAELEYRDDHVSHAAYVRYPIVSDCSAIPGLADFTHGLYAAIWTTTPWTLPANRAIAVHSHLLYSVLRVGDHGLIVASSRVEALREHLPSFEVAVEGITGEQLAGLTYRNKLRGKAAPSQPIVHADFVLADSGTGLVHMAPGHGQEDYEACSALDIAAFAPIDDDGRFTLEAFPDQPQLLTEAPSILQGGSQAVLDLVGEDVLAVHELRHKYPYDWRTKQPVVLRATAQWFADVGSIKEAALAALGGVRFVPESGRARLESFIKRRREWCISRQRCWGVPIPALYDADGKAVMTNESVEHIISVMQERTSEAWFSDAADDAAWIPPSLKQGRYHRGTETMDVWFDSGSSWTETTQQADVYLEGSDQHRGWFQSSLLTYVAEQKLNGKTDDEITAPFKTLVTHGFVLDAQGKKMSKSVGNTISPDELILGHLSPHRDKARAGEKGGGKADALGPDALRLWVASSDFTTDVVIGPSIMQPVHNALVKYRTVLKMILGSVHQSSRSATLTKVDQMAIMQLEDTMKQVRDAMDAYEFPKATALINRWVANDVSAFYLEALKDRLYCGDGGGALEPILVGFLRMLAPMTPLLVDEAWSNRPQWMADDETLQHPGRQLYGEPVVDARRLTVSQSRLRRDLPSLMAVRGAAKAGLEEARAAGVLGSSLQSSIVISTEDRELAATMGFYLDELDAMLVVSHVGLNEQMADGGWSFVKPFEGGRVHVLPPRHHKCARCWRYLATSEHQLCGRCDEAVRHQHAIQEGLTTLDSLPSASASYEMGESSARASSRPPSEDAQSADSRTRRARHRSAGGFMLRDPAPSDRHLARRRFAHDAPHSKSRAKPTPRTVDTIVRPNRGLAMSSDPAMRDSMHSRVQSSVDSDYGTGPDVDTAQIVNMALSLSESRKLAARGNNNLARGTPPRLAPLPDGSSASNLRQHLQQQRRSSLTQSPVSASSASPRRASGVRFGSSRLSESDSGVDGQYRYHFSPSTLARAQKARQTLELMTEYRRLLPALPPVKSLDALPPRCSSPSRAAKRKVANQAHGREYNPLQYIRNRKVRARERMVINGDRQGFGDVEDVRQWVDKVRQRSTILNADAEDEDDGPAMPPFPGPDGGADGQTSTQAAAATSSPAAARSRRPRVDWFVEPSDMIADAYWLEQNHHKFLIEDRKWRKILSPPVDPIRPVSSGSGYPGSGTAQSLSLRSEGLTEPTASAVSKLDMTGNGKGTKDRAKQKLQNMKAFPHRHTGSLHGHPHRRHHHPPRHPDLKRPRRHSAGDVLIKQEKGQTRHDQTRTPTSSANDLLERQMMEMVANEAHELEMTEPPVVDEDQVMGPPPLAAPRKSNSTTDSDRRGGDGGKQTMDSPRRRRPVQWGADVPTTQPPAPSFPLPQASEDAAEQATTSSSTSGRHESPTRNALFKFKHAIRDKNGDAGEDASHDGDRDPSGRKSTSSPERAGPSKRRPSSPAKLSAFERPSENSRTHKMSKSLRHRSDNPGVGLRGLFKGPRLDTVFRGGVFKLNDMLWRKDEPVAEPDSTDESESERTRGRSKMLSPSKRSHDENRPGPRNFLEFMPEFSHAPGAQSRNAGYDCGKETATSSPSRPSRPSSQIETLKPPLSGIWSEYRSASVSPSPFPLDVWRVRGSGGGGGDSDLWDSESYQGSGGREGATDEASTDPPRHKQHHDHQHQHDHHHHHHGRHWSIADKTTYTGPPTRREIARVKVLMLSSGIKALGISRRSVEVPAPGNTKWATELLQRLGGGEKVNSGKTTMTLPPPCELYPLAGRTIRTAMLSSSRHWQASATRLTSQTSPELHRRIGEVRARLTDELSEMARMAANEADETGQELALGQPLKLKHVVDMMDRMLRRRRRRLRWLRRALWLIVEWMLVGLMWYVWAVVMLLRVVSGVGRGCWTGLRWLFWM</sequence>
<feature type="region of interest" description="Disordered" evidence="12">
    <location>
        <begin position="1095"/>
        <end position="1165"/>
    </location>
</feature>
<dbReference type="InterPro" id="IPR001412">
    <property type="entry name" value="aa-tRNA-synth_I_CS"/>
</dbReference>
<evidence type="ECO:0000313" key="16">
    <source>
        <dbReference type="EMBL" id="RCI12359.1"/>
    </source>
</evidence>
<dbReference type="Pfam" id="PF00133">
    <property type="entry name" value="tRNA-synt_1"/>
    <property type="match status" value="1"/>
</dbReference>
<evidence type="ECO:0000256" key="6">
    <source>
        <dbReference type="ARBA" id="ARBA00022840"/>
    </source>
</evidence>
<dbReference type="InterPro" id="IPR014729">
    <property type="entry name" value="Rossmann-like_a/b/a_fold"/>
</dbReference>
<proteinExistence type="inferred from homology"/>
<evidence type="ECO:0000256" key="7">
    <source>
        <dbReference type="ARBA" id="ARBA00022917"/>
    </source>
</evidence>
<dbReference type="InterPro" id="IPR002300">
    <property type="entry name" value="aa-tRNA-synth_Ia"/>
</dbReference>
<comment type="caution">
    <text evidence="16">The sequence shown here is derived from an EMBL/GenBank/DDBJ whole genome shotgun (WGS) entry which is preliminary data.</text>
</comment>
<feature type="compositionally biased region" description="Low complexity" evidence="12">
    <location>
        <begin position="1573"/>
        <end position="1589"/>
    </location>
</feature>
<dbReference type="Gene3D" id="3.90.740.10">
    <property type="entry name" value="Valyl/Leucyl/Isoleucyl-tRNA synthetase, editing domain"/>
    <property type="match status" value="1"/>
</dbReference>
<feature type="compositionally biased region" description="Basic and acidic residues" evidence="12">
    <location>
        <begin position="1606"/>
        <end position="1628"/>
    </location>
</feature>
<feature type="compositionally biased region" description="Acidic residues" evidence="12">
    <location>
        <begin position="1712"/>
        <end position="1722"/>
    </location>
</feature>
<dbReference type="InterPro" id="IPR050081">
    <property type="entry name" value="Ile-tRNA_ligase"/>
</dbReference>
<dbReference type="SUPFAM" id="SSF52374">
    <property type="entry name" value="Nucleotidylyl transferase"/>
    <property type="match status" value="1"/>
</dbReference>
<feature type="region of interest" description="Disordered" evidence="12">
    <location>
        <begin position="1276"/>
        <end position="1322"/>
    </location>
</feature>
<comment type="subcellular location">
    <subcellularLocation>
        <location evidence="1">Mitochondrion</location>
    </subcellularLocation>
</comment>
<protein>
    <recommendedName>
        <fullName evidence="11">Isoleucine--tRNA ligase, mitochondrial</fullName>
        <ecNumber evidence="3">6.1.1.5</ecNumber>
    </recommendedName>
    <alternativeName>
        <fullName evidence="9">Isoleucyl-tRNA synthetase</fullName>
    </alternativeName>
</protein>
<dbReference type="NCBIfam" id="TIGR00392">
    <property type="entry name" value="ileS"/>
    <property type="match status" value="1"/>
</dbReference>
<dbReference type="STRING" id="1330021.A0A367LD59"/>
<dbReference type="PRINTS" id="PR00984">
    <property type="entry name" value="TRNASYNTHILE"/>
</dbReference>
<feature type="region of interest" description="Disordered" evidence="12">
    <location>
        <begin position="1040"/>
        <end position="1070"/>
    </location>
</feature>
<evidence type="ECO:0000256" key="1">
    <source>
        <dbReference type="ARBA" id="ARBA00004173"/>
    </source>
</evidence>
<dbReference type="PANTHER" id="PTHR42765">
    <property type="entry name" value="SOLEUCYL-TRNA SYNTHETASE"/>
    <property type="match status" value="1"/>
</dbReference>
<evidence type="ECO:0000256" key="3">
    <source>
        <dbReference type="ARBA" id="ARBA00013165"/>
    </source>
</evidence>
<feature type="domain" description="Methionyl/Valyl/Leucyl/Isoleucyl-tRNA synthetase anticodon-binding" evidence="15">
    <location>
        <begin position="700"/>
        <end position="785"/>
    </location>
</feature>
<feature type="region of interest" description="Disordered" evidence="12">
    <location>
        <begin position="1206"/>
        <end position="1225"/>
    </location>
</feature>
<feature type="compositionally biased region" description="Low complexity" evidence="12">
    <location>
        <begin position="1779"/>
        <end position="1789"/>
    </location>
</feature>
<dbReference type="PANTHER" id="PTHR42765:SF1">
    <property type="entry name" value="ISOLEUCINE--TRNA LIGASE, MITOCHONDRIAL"/>
    <property type="match status" value="1"/>
</dbReference>
<evidence type="ECO:0000256" key="4">
    <source>
        <dbReference type="ARBA" id="ARBA00022598"/>
    </source>
</evidence>
<evidence type="ECO:0000256" key="5">
    <source>
        <dbReference type="ARBA" id="ARBA00022741"/>
    </source>
</evidence>
<feature type="compositionally biased region" description="Low complexity" evidence="12">
    <location>
        <begin position="1302"/>
        <end position="1318"/>
    </location>
</feature>
<dbReference type="GO" id="GO:0005524">
    <property type="term" value="F:ATP binding"/>
    <property type="evidence" value="ECO:0007669"/>
    <property type="project" value="UniProtKB-KW"/>
</dbReference>
<feature type="transmembrane region" description="Helical" evidence="13">
    <location>
        <begin position="2054"/>
        <end position="2075"/>
    </location>
</feature>
<evidence type="ECO:0000256" key="12">
    <source>
        <dbReference type="SAM" id="MobiDB-lite"/>
    </source>
</evidence>
<evidence type="ECO:0000259" key="15">
    <source>
        <dbReference type="Pfam" id="PF08264"/>
    </source>
</evidence>
<keyword evidence="4" id="KW-0436">Ligase</keyword>
<dbReference type="EMBL" id="LKCN02000007">
    <property type="protein sequence ID" value="RCI12359.1"/>
    <property type="molecule type" value="Genomic_DNA"/>
</dbReference>
<dbReference type="Gene3D" id="3.40.50.620">
    <property type="entry name" value="HUPs"/>
    <property type="match status" value="2"/>
</dbReference>
<keyword evidence="13" id="KW-0472">Membrane</keyword>
<dbReference type="CDD" id="cd07960">
    <property type="entry name" value="Anticodon_Ia_Ile_BEm"/>
    <property type="match status" value="1"/>
</dbReference>
<keyword evidence="6" id="KW-0067">ATP-binding</keyword>
<evidence type="ECO:0000256" key="10">
    <source>
        <dbReference type="ARBA" id="ARBA00048359"/>
    </source>
</evidence>
<keyword evidence="7" id="KW-0648">Protein biosynthesis</keyword>
<evidence type="ECO:0000259" key="14">
    <source>
        <dbReference type="Pfam" id="PF00133"/>
    </source>
</evidence>
<dbReference type="Proteomes" id="UP000253664">
    <property type="component" value="Unassembled WGS sequence"/>
</dbReference>
<feature type="region of interest" description="Disordered" evidence="12">
    <location>
        <begin position="1822"/>
        <end position="1892"/>
    </location>
</feature>
<feature type="region of interest" description="Disordered" evidence="12">
    <location>
        <begin position="958"/>
        <end position="1006"/>
    </location>
</feature>
<dbReference type="FunFam" id="3.40.50.620:FF:000111">
    <property type="entry name" value="Mitochondrial isoleucyl-tRNA synthetase"/>
    <property type="match status" value="1"/>
</dbReference>
<evidence type="ECO:0000256" key="13">
    <source>
        <dbReference type="SAM" id="Phobius"/>
    </source>
</evidence>
<evidence type="ECO:0000256" key="9">
    <source>
        <dbReference type="ARBA" id="ARBA00032665"/>
    </source>
</evidence>
<feature type="compositionally biased region" description="Basic residues" evidence="12">
    <location>
        <begin position="1425"/>
        <end position="1445"/>
    </location>
</feature>